<dbReference type="InterPro" id="IPR001608">
    <property type="entry name" value="Ala_racemase_N"/>
</dbReference>
<dbReference type="Gene3D" id="3.20.20.10">
    <property type="entry name" value="Alanine racemase"/>
    <property type="match status" value="1"/>
</dbReference>
<comment type="caution">
    <text evidence="3">The sequence shown here is derived from an EMBL/GenBank/DDBJ whole genome shotgun (WGS) entry which is preliminary data.</text>
</comment>
<dbReference type="EMBL" id="JASOOY020000011">
    <property type="protein sequence ID" value="MEO3716567.1"/>
    <property type="molecule type" value="Genomic_DNA"/>
</dbReference>
<dbReference type="Pfam" id="PF01168">
    <property type="entry name" value="Ala_racemase_N"/>
    <property type="match status" value="1"/>
</dbReference>
<evidence type="ECO:0000256" key="1">
    <source>
        <dbReference type="SAM" id="MobiDB-lite"/>
    </source>
</evidence>
<dbReference type="Proteomes" id="UP001223646">
    <property type="component" value="Unassembled WGS sequence"/>
</dbReference>
<dbReference type="SUPFAM" id="SSF51419">
    <property type="entry name" value="PLP-binding barrel"/>
    <property type="match status" value="1"/>
</dbReference>
<gene>
    <name evidence="3" type="ORF">QP460_003035</name>
</gene>
<evidence type="ECO:0000259" key="2">
    <source>
        <dbReference type="Pfam" id="PF01168"/>
    </source>
</evidence>
<dbReference type="RefSeq" id="WP_284825525.1">
    <property type="nucleotide sequence ID" value="NZ_JASOOY020000011.1"/>
</dbReference>
<organism evidence="3 4">
    <name type="scientific">Corynebacterium amycolatum</name>
    <dbReference type="NCBI Taxonomy" id="43765"/>
    <lineage>
        <taxon>Bacteria</taxon>
        <taxon>Bacillati</taxon>
        <taxon>Actinomycetota</taxon>
        <taxon>Actinomycetes</taxon>
        <taxon>Mycobacteriales</taxon>
        <taxon>Corynebacteriaceae</taxon>
        <taxon>Corynebacterium</taxon>
    </lineage>
</organism>
<dbReference type="AlphaFoldDB" id="A0AAW9SH83"/>
<dbReference type="GO" id="GO:0036088">
    <property type="term" value="P:D-serine catabolic process"/>
    <property type="evidence" value="ECO:0007669"/>
    <property type="project" value="TreeGrafter"/>
</dbReference>
<name>A0AAW9SH83_CORAY</name>
<dbReference type="GO" id="GO:0008784">
    <property type="term" value="F:alanine racemase activity"/>
    <property type="evidence" value="ECO:0007669"/>
    <property type="project" value="UniProtKB-EC"/>
</dbReference>
<accession>A0AAW9SH83</accession>
<feature type="domain" description="Alanine racemase N-terminal" evidence="2">
    <location>
        <begin position="57"/>
        <end position="251"/>
    </location>
</feature>
<evidence type="ECO:0000313" key="4">
    <source>
        <dbReference type="Proteomes" id="UP001223646"/>
    </source>
</evidence>
<sequence>MKLSRASAPESSDTSRPAPTSMSHLPEALPPQMPQTARPPLATDTLLNCTSLPAVVVDLAAVEANARDMLRRANGMPIRVASKSIRIPQLISHVLAFPGFQGVLAYSLAEALYLFREGISDDIVVAYPTLDARAISELADDDAARAAICVMVDRPEHLEALATSASENAPIRVCMDVDASFRPLPGVHIGTLRSSLFSPKQAAAFAKQIIARPELQLAGIMMYEGHIAGVGDAGHSLRARAIRMMQAASKKELAKRRAKVVAAVEKVAGPLEFVNGGGTGSLESTCAEAAVTEAAAGSGFLAPTLFDNYRAFNLRPASWFVLPATRRPKKGVITVSGGGRIASGPAGDDRLPAPWYPTGLRYAAEEGPGEVQTPLLGKSADALSLGDPVWFRHAKAGEIAEHAQEVIAVRDGAIIAHWPTYRGKGLIFT</sequence>
<dbReference type="InterPro" id="IPR029066">
    <property type="entry name" value="PLP-binding_barrel"/>
</dbReference>
<feature type="region of interest" description="Disordered" evidence="1">
    <location>
        <begin position="1"/>
        <end position="41"/>
    </location>
</feature>
<dbReference type="GO" id="GO:0008721">
    <property type="term" value="F:D-serine ammonia-lyase activity"/>
    <property type="evidence" value="ECO:0007669"/>
    <property type="project" value="TreeGrafter"/>
</dbReference>
<dbReference type="PANTHER" id="PTHR28004:SF2">
    <property type="entry name" value="D-SERINE DEHYDRATASE"/>
    <property type="match status" value="1"/>
</dbReference>
<feature type="compositionally biased region" description="Polar residues" evidence="1">
    <location>
        <begin position="9"/>
        <end position="23"/>
    </location>
</feature>
<reference evidence="3" key="1">
    <citation type="submission" date="2023-05" db="EMBL/GenBank/DDBJ databases">
        <authorList>
            <person name="Du J."/>
        </authorList>
    </citation>
    <scope>NUCLEOTIDE SEQUENCE</scope>
    <source>
        <strain evidence="3">UMB1064</strain>
    </source>
</reference>
<protein>
    <submittedName>
        <fullName evidence="3">Alanine racemase</fullName>
        <ecNumber evidence="3">5.1.1.1</ecNumber>
    </submittedName>
</protein>
<reference evidence="3" key="2">
    <citation type="submission" date="2024-05" db="EMBL/GenBank/DDBJ databases">
        <authorList>
            <person name="Wolfe A."/>
        </authorList>
    </citation>
    <scope>NUCLEOTIDE SEQUENCE</scope>
    <source>
        <strain evidence="3">UMB1064</strain>
    </source>
</reference>
<keyword evidence="3" id="KW-0413">Isomerase</keyword>
<proteinExistence type="predicted"/>
<dbReference type="EC" id="5.1.1.1" evidence="3"/>
<dbReference type="InterPro" id="IPR051466">
    <property type="entry name" value="D-amino_acid_metab_enzyme"/>
</dbReference>
<evidence type="ECO:0000313" key="3">
    <source>
        <dbReference type="EMBL" id="MEO3716567.1"/>
    </source>
</evidence>
<dbReference type="PANTHER" id="PTHR28004">
    <property type="entry name" value="ZGC:162816-RELATED"/>
    <property type="match status" value="1"/>
</dbReference>